<keyword evidence="1" id="KW-1133">Transmembrane helix</keyword>
<sequence length="66" mass="6583">MDAKPGSAFRPIVIGAVLGGALGLLDTFPSTLQAAEKALVRVAAFATLGVVGAVVVLYILRSGKGS</sequence>
<keyword evidence="1" id="KW-0472">Membrane</keyword>
<evidence type="ECO:0000313" key="2">
    <source>
        <dbReference type="EMBL" id="TXL70846.1"/>
    </source>
</evidence>
<dbReference type="RefSeq" id="WP_147851178.1">
    <property type="nucleotide sequence ID" value="NZ_VDUZ01000052.1"/>
</dbReference>
<feature type="transmembrane region" description="Helical" evidence="1">
    <location>
        <begin position="12"/>
        <end position="32"/>
    </location>
</feature>
<keyword evidence="1" id="KW-0812">Transmembrane</keyword>
<feature type="transmembrane region" description="Helical" evidence="1">
    <location>
        <begin position="38"/>
        <end position="60"/>
    </location>
</feature>
<evidence type="ECO:0000313" key="3">
    <source>
        <dbReference type="Proteomes" id="UP000321638"/>
    </source>
</evidence>
<protein>
    <submittedName>
        <fullName evidence="2">Uncharacterized protein</fullName>
    </submittedName>
</protein>
<accession>A0A5C8PAM2</accession>
<evidence type="ECO:0000256" key="1">
    <source>
        <dbReference type="SAM" id="Phobius"/>
    </source>
</evidence>
<dbReference type="AlphaFoldDB" id="A0A5C8PAM2"/>
<gene>
    <name evidence="2" type="ORF">FHP25_32515</name>
</gene>
<dbReference type="Proteomes" id="UP000321638">
    <property type="component" value="Unassembled WGS sequence"/>
</dbReference>
<name>A0A5C8PAM2_9HYPH</name>
<keyword evidence="3" id="KW-1185">Reference proteome</keyword>
<organism evidence="2 3">
    <name type="scientific">Vineibacter terrae</name>
    <dbReference type="NCBI Taxonomy" id="2586908"/>
    <lineage>
        <taxon>Bacteria</taxon>
        <taxon>Pseudomonadati</taxon>
        <taxon>Pseudomonadota</taxon>
        <taxon>Alphaproteobacteria</taxon>
        <taxon>Hyphomicrobiales</taxon>
        <taxon>Vineibacter</taxon>
    </lineage>
</organism>
<comment type="caution">
    <text evidence="2">The sequence shown here is derived from an EMBL/GenBank/DDBJ whole genome shotgun (WGS) entry which is preliminary data.</text>
</comment>
<dbReference type="EMBL" id="VDUZ01000052">
    <property type="protein sequence ID" value="TXL70846.1"/>
    <property type="molecule type" value="Genomic_DNA"/>
</dbReference>
<reference evidence="2 3" key="1">
    <citation type="submission" date="2019-06" db="EMBL/GenBank/DDBJ databases">
        <title>New taxonomy in bacterial strain CC-CFT640, isolated from vineyard.</title>
        <authorList>
            <person name="Lin S.-Y."/>
            <person name="Tsai C.-F."/>
            <person name="Young C.-C."/>
        </authorList>
    </citation>
    <scope>NUCLEOTIDE SEQUENCE [LARGE SCALE GENOMIC DNA]</scope>
    <source>
        <strain evidence="2 3">CC-CFT640</strain>
    </source>
</reference>
<proteinExistence type="predicted"/>